<keyword evidence="6" id="KW-1185">Reference proteome</keyword>
<dbReference type="SUPFAM" id="SSF102848">
    <property type="entry name" value="NSFL1 (p97 ATPase) cofactor p47, SEP domain"/>
    <property type="match status" value="1"/>
</dbReference>
<dbReference type="GO" id="GO:0000045">
    <property type="term" value="P:autophagosome assembly"/>
    <property type="evidence" value="ECO:0007669"/>
    <property type="project" value="TreeGrafter"/>
</dbReference>
<dbReference type="PROSITE" id="PS51399">
    <property type="entry name" value="SEP"/>
    <property type="match status" value="1"/>
</dbReference>
<dbReference type="GO" id="GO:0043130">
    <property type="term" value="F:ubiquitin binding"/>
    <property type="evidence" value="ECO:0007669"/>
    <property type="project" value="TreeGrafter"/>
</dbReference>
<evidence type="ECO:0008006" key="7">
    <source>
        <dbReference type="Google" id="ProtNLM"/>
    </source>
</evidence>
<dbReference type="CDD" id="cd01770">
    <property type="entry name" value="UBX_UBXN2"/>
    <property type="match status" value="1"/>
</dbReference>
<evidence type="ECO:0000259" key="2">
    <source>
        <dbReference type="PROSITE" id="PS50033"/>
    </source>
</evidence>
<evidence type="ECO:0000313" key="5">
    <source>
        <dbReference type="EMBL" id="GMK58420.1"/>
    </source>
</evidence>
<feature type="domain" description="SEP" evidence="4">
    <location>
        <begin position="200"/>
        <end position="265"/>
    </location>
</feature>
<evidence type="ECO:0000259" key="4">
    <source>
        <dbReference type="PROSITE" id="PS51399"/>
    </source>
</evidence>
<dbReference type="PROSITE" id="PS50053">
    <property type="entry name" value="UBIQUITIN_2"/>
    <property type="match status" value="1"/>
</dbReference>
<reference evidence="5" key="2">
    <citation type="submission" date="2023-06" db="EMBL/GenBank/DDBJ databases">
        <authorList>
            <person name="Kobayashi Y."/>
            <person name="Kayamori A."/>
            <person name="Aoki K."/>
            <person name="Shiwa Y."/>
            <person name="Fujita N."/>
            <person name="Sugita T."/>
            <person name="Iwasaki W."/>
            <person name="Tanaka N."/>
            <person name="Takashima M."/>
        </authorList>
    </citation>
    <scope>NUCLEOTIDE SEQUENCE</scope>
    <source>
        <strain evidence="5">HIS016</strain>
    </source>
</reference>
<dbReference type="GO" id="GO:0005829">
    <property type="term" value="C:cytosol"/>
    <property type="evidence" value="ECO:0007669"/>
    <property type="project" value="TreeGrafter"/>
</dbReference>
<feature type="domain" description="UBX" evidence="2">
    <location>
        <begin position="313"/>
        <end position="387"/>
    </location>
</feature>
<dbReference type="EMBL" id="BTCM01000005">
    <property type="protein sequence ID" value="GMK58420.1"/>
    <property type="molecule type" value="Genomic_DNA"/>
</dbReference>
<dbReference type="Pfam" id="PF00789">
    <property type="entry name" value="UBX"/>
    <property type="match status" value="1"/>
</dbReference>
<dbReference type="GO" id="GO:0031468">
    <property type="term" value="P:nuclear membrane reassembly"/>
    <property type="evidence" value="ECO:0007669"/>
    <property type="project" value="TreeGrafter"/>
</dbReference>
<proteinExistence type="predicted"/>
<dbReference type="InterPro" id="IPR000626">
    <property type="entry name" value="Ubiquitin-like_dom"/>
</dbReference>
<name>A0AAD3TXS0_9TREE</name>
<dbReference type="InterPro" id="IPR012989">
    <property type="entry name" value="SEP_domain"/>
</dbReference>
<organism evidence="5 6">
    <name type="scientific">Cutaneotrichosporon spelunceum</name>
    <dbReference type="NCBI Taxonomy" id="1672016"/>
    <lineage>
        <taxon>Eukaryota</taxon>
        <taxon>Fungi</taxon>
        <taxon>Dikarya</taxon>
        <taxon>Basidiomycota</taxon>
        <taxon>Agaricomycotina</taxon>
        <taxon>Tremellomycetes</taxon>
        <taxon>Trichosporonales</taxon>
        <taxon>Trichosporonaceae</taxon>
        <taxon>Cutaneotrichosporon</taxon>
    </lineage>
</organism>
<feature type="domain" description="Ubiquitin-like" evidence="3">
    <location>
        <begin position="318"/>
        <end position="389"/>
    </location>
</feature>
<dbReference type="PANTHER" id="PTHR23333:SF20">
    <property type="entry name" value="NSFL1 COFACTOR P47"/>
    <property type="match status" value="1"/>
</dbReference>
<evidence type="ECO:0000256" key="1">
    <source>
        <dbReference type="SAM" id="MobiDB-lite"/>
    </source>
</evidence>
<dbReference type="GO" id="GO:0043161">
    <property type="term" value="P:proteasome-mediated ubiquitin-dependent protein catabolic process"/>
    <property type="evidence" value="ECO:0007669"/>
    <property type="project" value="TreeGrafter"/>
</dbReference>
<dbReference type="PANTHER" id="PTHR23333">
    <property type="entry name" value="UBX DOMAIN CONTAINING PROTEIN"/>
    <property type="match status" value="1"/>
</dbReference>
<dbReference type="InterPro" id="IPR029071">
    <property type="entry name" value="Ubiquitin-like_domsf"/>
</dbReference>
<feature type="compositionally biased region" description="Basic and acidic residues" evidence="1">
    <location>
        <begin position="258"/>
        <end position="269"/>
    </location>
</feature>
<dbReference type="Gene3D" id="3.10.20.90">
    <property type="entry name" value="Phosphatidylinositol 3-kinase Catalytic Subunit, Chain A, domain 1"/>
    <property type="match status" value="1"/>
</dbReference>
<dbReference type="FunFam" id="3.30.420.210:FF:000002">
    <property type="entry name" value="UBX domain-containing protein 1"/>
    <property type="match status" value="1"/>
</dbReference>
<dbReference type="GO" id="GO:0061025">
    <property type="term" value="P:membrane fusion"/>
    <property type="evidence" value="ECO:0007669"/>
    <property type="project" value="TreeGrafter"/>
</dbReference>
<dbReference type="InterPro" id="IPR001012">
    <property type="entry name" value="UBX_dom"/>
</dbReference>
<dbReference type="SMART" id="SM00166">
    <property type="entry name" value="UBX"/>
    <property type="match status" value="1"/>
</dbReference>
<dbReference type="Pfam" id="PF08059">
    <property type="entry name" value="SEP"/>
    <property type="match status" value="1"/>
</dbReference>
<accession>A0AAD3TXS0</accession>
<sequence>MPGLNPTQQDIDQFVAITHASTADAARFLGDGVTLQGAIEDYFAAQAAGDHPGEDADEDMLDAALAASEPSGATGARTLSGAPAEELPESWRRRGANIAGVRDDVRAGSELYTGGERSGLAVQNPEDRDAGVVNDILQQARDGGREEDTAPAHNPWAHVGAGNSLGSEDSGGAAGSARRMPGAFADDKEEEEEEDEDGEPAERRLTFWRDGFSIEDGPLYRYDDPRNQQHLALIRAGRAPLELFDVRFDQALKIEVDQRTDEDYQEPPKKPAKPFSGGGNRLGAGSPEISGAGQSTSAPAAPPVAKPEIEVDASKPTTTVQLRLADGTRLVVKVNLDHTVADLRGLVAASRPDGRAFVLQTTFPNRELPDGETVEQAGLKNAVVVQRHV</sequence>
<evidence type="ECO:0000313" key="6">
    <source>
        <dbReference type="Proteomes" id="UP001222932"/>
    </source>
</evidence>
<gene>
    <name evidence="5" type="primary">SHP1</name>
    <name evidence="5" type="ORF">CspeluHIS016_0504520</name>
</gene>
<reference evidence="5" key="1">
    <citation type="journal article" date="2023" name="BMC Genomics">
        <title>Chromosome-level genome assemblies of Cutaneotrichosporon spp. (Trichosporonales, Basidiomycota) reveal imbalanced evolution between nucleotide sequences and chromosome synteny.</title>
        <authorList>
            <person name="Kobayashi Y."/>
            <person name="Kayamori A."/>
            <person name="Aoki K."/>
            <person name="Shiwa Y."/>
            <person name="Matsutani M."/>
            <person name="Fujita N."/>
            <person name="Sugita T."/>
            <person name="Iwasaki W."/>
            <person name="Tanaka N."/>
            <person name="Takashima M."/>
        </authorList>
    </citation>
    <scope>NUCLEOTIDE SEQUENCE</scope>
    <source>
        <strain evidence="5">HIS016</strain>
    </source>
</reference>
<dbReference type="InterPro" id="IPR036241">
    <property type="entry name" value="NSFL1C_SEP_dom_sf"/>
</dbReference>
<protein>
    <recommendedName>
        <fullName evidence="7">SEP-domain-containing protein</fullName>
    </recommendedName>
</protein>
<comment type="caution">
    <text evidence="5">The sequence shown here is derived from an EMBL/GenBank/DDBJ whole genome shotgun (WGS) entry which is preliminary data.</text>
</comment>
<dbReference type="GO" id="GO:0005634">
    <property type="term" value="C:nucleus"/>
    <property type="evidence" value="ECO:0007669"/>
    <property type="project" value="TreeGrafter"/>
</dbReference>
<evidence type="ECO:0000259" key="3">
    <source>
        <dbReference type="PROSITE" id="PS50053"/>
    </source>
</evidence>
<feature type="compositionally biased region" description="Acidic residues" evidence="1">
    <location>
        <begin position="187"/>
        <end position="199"/>
    </location>
</feature>
<feature type="region of interest" description="Disordered" evidence="1">
    <location>
        <begin position="258"/>
        <end position="308"/>
    </location>
</feature>
<dbReference type="GO" id="GO:0007030">
    <property type="term" value="P:Golgi organization"/>
    <property type="evidence" value="ECO:0007669"/>
    <property type="project" value="TreeGrafter"/>
</dbReference>
<feature type="region of interest" description="Disordered" evidence="1">
    <location>
        <begin position="141"/>
        <end position="204"/>
    </location>
</feature>
<dbReference type="Gene3D" id="3.30.420.210">
    <property type="entry name" value="SEP domain"/>
    <property type="match status" value="1"/>
</dbReference>
<dbReference type="SMART" id="SM00553">
    <property type="entry name" value="SEP"/>
    <property type="match status" value="1"/>
</dbReference>
<dbReference type="Proteomes" id="UP001222932">
    <property type="component" value="Unassembled WGS sequence"/>
</dbReference>
<dbReference type="PROSITE" id="PS50033">
    <property type="entry name" value="UBX"/>
    <property type="match status" value="1"/>
</dbReference>
<dbReference type="SUPFAM" id="SSF54236">
    <property type="entry name" value="Ubiquitin-like"/>
    <property type="match status" value="1"/>
</dbReference>
<dbReference type="AlphaFoldDB" id="A0AAD3TXS0"/>
<feature type="compositionally biased region" description="Low complexity" evidence="1">
    <location>
        <begin position="164"/>
        <end position="177"/>
    </location>
</feature>